<name>A0A3D8J6Z8_9HELI</name>
<proteinExistence type="inferred from homology"/>
<dbReference type="EMBL" id="NXLX01000012">
    <property type="protein sequence ID" value="RDU73202.1"/>
    <property type="molecule type" value="Genomic_DNA"/>
</dbReference>
<protein>
    <recommendedName>
        <fullName evidence="3">GTP cyclohydrolase 1 type 2 homolog</fullName>
    </recommendedName>
</protein>
<feature type="binding site" evidence="5">
    <location>
        <position position="63"/>
    </location>
    <ligand>
        <name>a divalent metal cation</name>
        <dbReference type="ChEBI" id="CHEBI:60240"/>
        <label>1</label>
    </ligand>
</feature>
<dbReference type="PANTHER" id="PTHR13799">
    <property type="entry name" value="NGG1 INTERACTING FACTOR 3"/>
    <property type="match status" value="1"/>
</dbReference>
<evidence type="ECO:0000256" key="4">
    <source>
        <dbReference type="ARBA" id="ARBA00022723"/>
    </source>
</evidence>
<dbReference type="GO" id="GO:0005737">
    <property type="term" value="C:cytoplasm"/>
    <property type="evidence" value="ECO:0007669"/>
    <property type="project" value="TreeGrafter"/>
</dbReference>
<evidence type="ECO:0000256" key="5">
    <source>
        <dbReference type="PIRSR" id="PIRSR602678-1"/>
    </source>
</evidence>
<evidence type="ECO:0000313" key="6">
    <source>
        <dbReference type="EMBL" id="RDU73202.1"/>
    </source>
</evidence>
<feature type="binding site" evidence="5">
    <location>
        <position position="210"/>
    </location>
    <ligand>
        <name>a divalent metal cation</name>
        <dbReference type="ChEBI" id="CHEBI:60240"/>
        <label>1</label>
    </ligand>
</feature>
<dbReference type="GO" id="GO:0046872">
    <property type="term" value="F:metal ion binding"/>
    <property type="evidence" value="ECO:0007669"/>
    <property type="project" value="UniProtKB-KW"/>
</dbReference>
<dbReference type="Gene3D" id="3.40.1390.30">
    <property type="entry name" value="NIF3 (NGG1p interacting factor 3)-like"/>
    <property type="match status" value="2"/>
</dbReference>
<evidence type="ECO:0000313" key="7">
    <source>
        <dbReference type="Proteomes" id="UP000256695"/>
    </source>
</evidence>
<accession>A0A3D8J6Z8</accession>
<reference evidence="6 7" key="1">
    <citation type="submission" date="2018-04" db="EMBL/GenBank/DDBJ databases">
        <title>Novel Campyloabacter and Helicobacter Species and Strains.</title>
        <authorList>
            <person name="Mannion A.J."/>
            <person name="Shen Z."/>
            <person name="Fox J.G."/>
        </authorList>
    </citation>
    <scope>NUCLEOTIDE SEQUENCE [LARGE SCALE GENOMIC DNA]</scope>
    <source>
        <strain evidence="6 7">MIT 04-9362</strain>
    </source>
</reference>
<dbReference type="FunFam" id="3.40.1390.30:FF:000001">
    <property type="entry name" value="GTP cyclohydrolase 1 type 2"/>
    <property type="match status" value="1"/>
</dbReference>
<keyword evidence="7" id="KW-1185">Reference proteome</keyword>
<feature type="binding site" evidence="5">
    <location>
        <position position="214"/>
    </location>
    <ligand>
        <name>a divalent metal cation</name>
        <dbReference type="ChEBI" id="CHEBI:60240"/>
        <label>1</label>
    </ligand>
</feature>
<dbReference type="InterPro" id="IPR036069">
    <property type="entry name" value="DUF34/NIF3_sf"/>
</dbReference>
<organism evidence="6 7">
    <name type="scientific">Helicobacter anseris</name>
    <dbReference type="NCBI Taxonomy" id="375926"/>
    <lineage>
        <taxon>Bacteria</taxon>
        <taxon>Pseudomonadati</taxon>
        <taxon>Campylobacterota</taxon>
        <taxon>Epsilonproteobacteria</taxon>
        <taxon>Campylobacterales</taxon>
        <taxon>Helicobacteraceae</taxon>
        <taxon>Helicobacter</taxon>
    </lineage>
</organism>
<gene>
    <name evidence="6" type="ORF">CQA57_05375</name>
</gene>
<evidence type="ECO:0000256" key="3">
    <source>
        <dbReference type="ARBA" id="ARBA00022112"/>
    </source>
</evidence>
<comment type="subunit">
    <text evidence="2">Homohexamer.</text>
</comment>
<sequence length="244" mass="27847">MKVREIYEILQSISPFENQEEWDNGGLQIGSLEDEVDEIAIALEVDSEVLQNLKPKSLLIVHHPLIFKGIKTLDFSTYPSMFIQKLIEKKCALIAMHTSFDISHLNLYVAQEILGFKQAYQEGGIAYAEVKDIEIKTLAMQVKNALKLPYIKFCEMESKIQRVGVVCGSGFSLFSKIKNKQNFCFLTGDIKYHDAMLAKALNVGLIDIMHYESERFFGEILQRVLQKHGYKAIITNSKNPFTFL</sequence>
<evidence type="ECO:0000256" key="1">
    <source>
        <dbReference type="ARBA" id="ARBA00006964"/>
    </source>
</evidence>
<evidence type="ECO:0000256" key="2">
    <source>
        <dbReference type="ARBA" id="ARBA00011643"/>
    </source>
</evidence>
<dbReference type="PANTHER" id="PTHR13799:SF14">
    <property type="entry name" value="GTP CYCLOHYDROLASE 1 TYPE 2 HOMOLOG"/>
    <property type="match status" value="1"/>
</dbReference>
<dbReference type="AlphaFoldDB" id="A0A3D8J6Z8"/>
<comment type="caution">
    <text evidence="6">The sequence shown here is derived from an EMBL/GenBank/DDBJ whole genome shotgun (WGS) entry which is preliminary data.</text>
</comment>
<dbReference type="SUPFAM" id="SSF102705">
    <property type="entry name" value="NIF3 (NGG1p interacting factor 3)-like"/>
    <property type="match status" value="1"/>
</dbReference>
<feature type="binding site" evidence="5">
    <location>
        <position position="101"/>
    </location>
    <ligand>
        <name>a divalent metal cation</name>
        <dbReference type="ChEBI" id="CHEBI:60240"/>
        <label>1</label>
    </ligand>
</feature>
<dbReference type="Proteomes" id="UP000256695">
    <property type="component" value="Unassembled WGS sequence"/>
</dbReference>
<dbReference type="OrthoDB" id="9792792at2"/>
<dbReference type="NCBIfam" id="TIGR00486">
    <property type="entry name" value="YbgI_SA1388"/>
    <property type="match status" value="1"/>
</dbReference>
<keyword evidence="4 5" id="KW-0479">Metal-binding</keyword>
<dbReference type="Pfam" id="PF01784">
    <property type="entry name" value="DUF34_NIF3"/>
    <property type="match status" value="1"/>
</dbReference>
<feature type="binding site" evidence="5">
    <location>
        <position position="62"/>
    </location>
    <ligand>
        <name>a divalent metal cation</name>
        <dbReference type="ChEBI" id="CHEBI:60240"/>
        <label>1</label>
    </ligand>
</feature>
<comment type="similarity">
    <text evidence="1">Belongs to the GTP cyclohydrolase I type 2/NIF3 family.</text>
</comment>
<dbReference type="InterPro" id="IPR002678">
    <property type="entry name" value="DUF34/NIF3"/>
</dbReference>
<dbReference type="RefSeq" id="WP_115579209.1">
    <property type="nucleotide sequence ID" value="NZ_NXLX01000012.1"/>
</dbReference>